<organism evidence="1">
    <name type="scientific">Desulfofervidus auxilii</name>
    <dbReference type="NCBI Taxonomy" id="1621989"/>
    <lineage>
        <taxon>Bacteria</taxon>
        <taxon>Pseudomonadati</taxon>
        <taxon>Thermodesulfobacteriota</taxon>
        <taxon>Candidatus Desulfofervidia</taxon>
        <taxon>Candidatus Desulfofervidales</taxon>
        <taxon>Candidatus Desulfofervidaceae</taxon>
        <taxon>Candidatus Desulfofervidus</taxon>
    </lineage>
</organism>
<sequence length="527" mass="59922">MEILAPAGNFETFFAALEKGADAVYVGLKKFSARALARNFSLEELGLMVPYAHQHGKRLFVALNSLIKETEWNELIEIAVALSDIKPDALIIQDLGVYWLFKHRFPHLILHASTLTGCHNLLGVKKLARMGFERIVLARELTLKEIEEIRKATSVELEVFVHGALCFSYSGFCLASSYLGGHSSLRGRCRQPCRFFYQWGDEKGYYLSCKDLCALQLIPILKELQIDAIKIEGRMKSAEYVAMTVEAYRIVRDASPNQVQGAIEYAKSIIERMENRPLSTGFFFSAQPKDVLNPKHPGGFGVYLGRILRKEDGKIYLHPEAEVKVGDRIRAQDESLGKGIAWKIKFLKKVGDLVCVNAPTDVKPGYLLFRIVSATPSIKKSDKKLKSQLVQTVKPVPFKVSSSAKKRLRQWIHAQCFEFPKKIKKLTWWIYASDINYFLNCKLPKKCVPILSLNSQIYHFIIVHFKKLLKRYPNITLGFPPIILPNQIIFFKKAVKQLLDLGFKHWHLANIGQFDLFSDTKGLILST</sequence>
<feature type="non-terminal residue" evidence="1">
    <location>
        <position position="527"/>
    </location>
</feature>
<comment type="caution">
    <text evidence="1">The sequence shown here is derived from an EMBL/GenBank/DDBJ whole genome shotgun (WGS) entry which is preliminary data.</text>
</comment>
<evidence type="ECO:0000313" key="1">
    <source>
        <dbReference type="EMBL" id="HDD35285.1"/>
    </source>
</evidence>
<dbReference type="Proteomes" id="UP000885706">
    <property type="component" value="Unassembled WGS sequence"/>
</dbReference>
<gene>
    <name evidence="1" type="ORF">ENF30_00635</name>
</gene>
<dbReference type="EMBL" id="DQWQ01000031">
    <property type="protein sequence ID" value="HDD35285.1"/>
    <property type="molecule type" value="Genomic_DNA"/>
</dbReference>
<reference evidence="1" key="1">
    <citation type="journal article" date="2020" name="mSystems">
        <title>Genome- and Community-Level Interaction Insights into Carbon Utilization and Element Cycling Functions of Hydrothermarchaeota in Hydrothermal Sediment.</title>
        <authorList>
            <person name="Zhou Z."/>
            <person name="Liu Y."/>
            <person name="Xu W."/>
            <person name="Pan J."/>
            <person name="Luo Z.H."/>
            <person name="Li M."/>
        </authorList>
    </citation>
    <scope>NUCLEOTIDE SEQUENCE [LARGE SCALE GENOMIC DNA]</scope>
    <source>
        <strain evidence="1">HyVt-113</strain>
    </source>
</reference>
<dbReference type="PANTHER" id="PTHR30217:SF10">
    <property type="entry name" value="23S RRNA 5-HYDROXYCYTIDINE C2501 SYNTHASE"/>
    <property type="match status" value="1"/>
</dbReference>
<dbReference type="Pfam" id="PF01136">
    <property type="entry name" value="Peptidase_U32"/>
    <property type="match status" value="1"/>
</dbReference>
<dbReference type="AlphaFoldDB" id="A0A7V0NE71"/>
<dbReference type="PANTHER" id="PTHR30217">
    <property type="entry name" value="PEPTIDASE U32 FAMILY"/>
    <property type="match status" value="1"/>
</dbReference>
<accession>A0A7V0NE71</accession>
<protein>
    <submittedName>
        <fullName evidence="1">U32 family peptidase</fullName>
    </submittedName>
</protein>
<dbReference type="InterPro" id="IPR051454">
    <property type="entry name" value="RNA/ubiquinone_mod_enzymes"/>
</dbReference>
<name>A0A7V0NE71_DESA2</name>
<dbReference type="InterPro" id="IPR001539">
    <property type="entry name" value="Peptidase_U32"/>
</dbReference>
<proteinExistence type="predicted"/>